<reference evidence="2 3" key="1">
    <citation type="journal article" date="2019" name="Nat. Ecol. Evol.">
        <title>Megaphylogeny resolves global patterns of mushroom evolution.</title>
        <authorList>
            <person name="Varga T."/>
            <person name="Krizsan K."/>
            <person name="Foldi C."/>
            <person name="Dima B."/>
            <person name="Sanchez-Garcia M."/>
            <person name="Sanchez-Ramirez S."/>
            <person name="Szollosi G.J."/>
            <person name="Szarkandi J.G."/>
            <person name="Papp V."/>
            <person name="Albert L."/>
            <person name="Andreopoulos W."/>
            <person name="Angelini C."/>
            <person name="Antonin V."/>
            <person name="Barry K.W."/>
            <person name="Bougher N.L."/>
            <person name="Buchanan P."/>
            <person name="Buyck B."/>
            <person name="Bense V."/>
            <person name="Catcheside P."/>
            <person name="Chovatia M."/>
            <person name="Cooper J."/>
            <person name="Damon W."/>
            <person name="Desjardin D."/>
            <person name="Finy P."/>
            <person name="Geml J."/>
            <person name="Haridas S."/>
            <person name="Hughes K."/>
            <person name="Justo A."/>
            <person name="Karasinski D."/>
            <person name="Kautmanova I."/>
            <person name="Kiss B."/>
            <person name="Kocsube S."/>
            <person name="Kotiranta H."/>
            <person name="LaButti K.M."/>
            <person name="Lechner B.E."/>
            <person name="Liimatainen K."/>
            <person name="Lipzen A."/>
            <person name="Lukacs Z."/>
            <person name="Mihaltcheva S."/>
            <person name="Morgado L.N."/>
            <person name="Niskanen T."/>
            <person name="Noordeloos M.E."/>
            <person name="Ohm R.A."/>
            <person name="Ortiz-Santana B."/>
            <person name="Ovrebo C."/>
            <person name="Racz N."/>
            <person name="Riley R."/>
            <person name="Savchenko A."/>
            <person name="Shiryaev A."/>
            <person name="Soop K."/>
            <person name="Spirin V."/>
            <person name="Szebenyi C."/>
            <person name="Tomsovsky M."/>
            <person name="Tulloss R.E."/>
            <person name="Uehling J."/>
            <person name="Grigoriev I.V."/>
            <person name="Vagvolgyi C."/>
            <person name="Papp T."/>
            <person name="Martin F.M."/>
            <person name="Miettinen O."/>
            <person name="Hibbett D.S."/>
            <person name="Nagy L.G."/>
        </authorList>
    </citation>
    <scope>NUCLEOTIDE SEQUENCE [LARGE SCALE GENOMIC DNA]</scope>
    <source>
        <strain evidence="2 3">CBS 121175</strain>
    </source>
</reference>
<sequence length="193" mass="21973">MAHKCLYILLLFALSHFSFAGFEDFNAPLAVVNTDTIGSLQTPLERLALEARQTGTCSAGPGGLFHRNSRVLSRNCSDMRGLNIFGVNKRLTTLNVVRVELPVVWLGDINATCRPVERLERWNENNVELSRRYIKVECTEYTPQKIHPKYFSDGPNNKISSTKNYLVQRSYEPSPNIFNTPPWSVIREARDQD</sequence>
<feature type="non-terminal residue" evidence="2">
    <location>
        <position position="193"/>
    </location>
</feature>
<accession>A0A5C3KJK6</accession>
<dbReference type="Proteomes" id="UP000307440">
    <property type="component" value="Unassembled WGS sequence"/>
</dbReference>
<dbReference type="EMBL" id="ML210314">
    <property type="protein sequence ID" value="TFK20053.1"/>
    <property type="molecule type" value="Genomic_DNA"/>
</dbReference>
<keyword evidence="3" id="KW-1185">Reference proteome</keyword>
<name>A0A5C3KJK6_COPMA</name>
<proteinExistence type="predicted"/>
<dbReference type="AlphaFoldDB" id="A0A5C3KJK6"/>
<organism evidence="2 3">
    <name type="scientific">Coprinopsis marcescibilis</name>
    <name type="common">Agaric fungus</name>
    <name type="synonym">Psathyrella marcescibilis</name>
    <dbReference type="NCBI Taxonomy" id="230819"/>
    <lineage>
        <taxon>Eukaryota</taxon>
        <taxon>Fungi</taxon>
        <taxon>Dikarya</taxon>
        <taxon>Basidiomycota</taxon>
        <taxon>Agaricomycotina</taxon>
        <taxon>Agaricomycetes</taxon>
        <taxon>Agaricomycetidae</taxon>
        <taxon>Agaricales</taxon>
        <taxon>Agaricineae</taxon>
        <taxon>Psathyrellaceae</taxon>
        <taxon>Coprinopsis</taxon>
    </lineage>
</organism>
<keyword evidence="1" id="KW-0732">Signal</keyword>
<evidence type="ECO:0000256" key="1">
    <source>
        <dbReference type="SAM" id="SignalP"/>
    </source>
</evidence>
<feature type="chain" id="PRO_5022859976" evidence="1">
    <location>
        <begin position="21"/>
        <end position="193"/>
    </location>
</feature>
<feature type="signal peptide" evidence="1">
    <location>
        <begin position="1"/>
        <end position="20"/>
    </location>
</feature>
<gene>
    <name evidence="2" type="ORF">FA15DRAFT_659400</name>
</gene>
<protein>
    <submittedName>
        <fullName evidence="2">Uncharacterized protein</fullName>
    </submittedName>
</protein>
<evidence type="ECO:0000313" key="2">
    <source>
        <dbReference type="EMBL" id="TFK20053.1"/>
    </source>
</evidence>
<evidence type="ECO:0000313" key="3">
    <source>
        <dbReference type="Proteomes" id="UP000307440"/>
    </source>
</evidence>